<dbReference type="KEGG" id="sdc:SDSE_2246"/>
<name>A0AB33R898_STREQ</name>
<dbReference type="InterPro" id="IPR010982">
    <property type="entry name" value="Lambda_DNA-bd_dom_sf"/>
</dbReference>
<evidence type="ECO:0000313" key="1">
    <source>
        <dbReference type="EMBL" id="CCI63726.1"/>
    </source>
</evidence>
<accession>A0AB33R898</accession>
<evidence type="ECO:0008006" key="3">
    <source>
        <dbReference type="Google" id="ProtNLM"/>
    </source>
</evidence>
<dbReference type="SUPFAM" id="SSF47413">
    <property type="entry name" value="lambda repressor-like DNA-binding domains"/>
    <property type="match status" value="1"/>
</dbReference>
<reference evidence="1 2" key="1">
    <citation type="submission" date="2012-05" db="EMBL/GenBank/DDBJ databases">
        <title>Complete genome sequence of a Streptococcus dysgalactiae subsp. equisimilis strain possessing Lancefield's group A antigen.</title>
        <authorList>
            <person name="Luetticken R."/>
            <person name="Bruellhoff K."/>
            <person name="Van der Linden M."/>
            <person name="Peltroche-Llacsahuanga H."/>
            <person name="Blom J."/>
            <person name="Weber-Lehmann J."/>
            <person name="Ferretti J.J."/>
            <person name="McShan W.M."/>
        </authorList>
    </citation>
    <scope>NUCLEOTIDE SEQUENCE [LARGE SCALE GENOMIC DNA]</scope>
    <source>
        <strain evidence="1 2">AC-2713</strain>
    </source>
</reference>
<dbReference type="Proteomes" id="UP000009215">
    <property type="component" value="Chromosome"/>
</dbReference>
<dbReference type="EMBL" id="HE858529">
    <property type="protein sequence ID" value="CCI63726.1"/>
    <property type="molecule type" value="Genomic_DNA"/>
</dbReference>
<evidence type="ECO:0000313" key="2">
    <source>
        <dbReference type="Proteomes" id="UP000009215"/>
    </source>
</evidence>
<organism evidence="1 2">
    <name type="scientific">Streptococcus dysgalactiae subsp. equisimilis AC-2713</name>
    <dbReference type="NCBI Taxonomy" id="759913"/>
    <lineage>
        <taxon>Bacteria</taxon>
        <taxon>Bacillati</taxon>
        <taxon>Bacillota</taxon>
        <taxon>Bacilli</taxon>
        <taxon>Lactobacillales</taxon>
        <taxon>Streptococcaceae</taxon>
        <taxon>Streptococcus</taxon>
    </lineage>
</organism>
<proteinExistence type="predicted"/>
<sequence>MLITKDIALKVKIKRAKNDMTKSSLAKTLSVSRGLIPKIEAGDYDAPKRIYQNIVNWLLEDA</sequence>
<dbReference type="RefSeq" id="WP_015058162.1">
    <property type="nucleotide sequence ID" value="NC_019042.1"/>
</dbReference>
<protein>
    <recommendedName>
        <fullName evidence="3">Transcriptional regulator</fullName>
    </recommendedName>
</protein>
<dbReference type="GO" id="GO:0003677">
    <property type="term" value="F:DNA binding"/>
    <property type="evidence" value="ECO:0007669"/>
    <property type="project" value="InterPro"/>
</dbReference>
<dbReference type="Gene3D" id="1.10.260.40">
    <property type="entry name" value="lambda repressor-like DNA-binding domains"/>
    <property type="match status" value="1"/>
</dbReference>
<dbReference type="AlphaFoldDB" id="A0AB33R898"/>
<gene>
    <name evidence="1" type="ORF">SDSE_2246</name>
</gene>